<name>A0A0A1U171_ENTIV</name>
<dbReference type="EMBL" id="KB207005">
    <property type="protein sequence ID" value="ELP86251.1"/>
    <property type="molecule type" value="Genomic_DNA"/>
</dbReference>
<feature type="compositionally biased region" description="Basic and acidic residues" evidence="1">
    <location>
        <begin position="446"/>
        <end position="488"/>
    </location>
</feature>
<gene>
    <name evidence="2" type="ORF">EIN_112850</name>
</gene>
<accession>A0A0A1U171</accession>
<evidence type="ECO:0000256" key="1">
    <source>
        <dbReference type="SAM" id="MobiDB-lite"/>
    </source>
</evidence>
<dbReference type="GO" id="GO:0003676">
    <property type="term" value="F:nucleic acid binding"/>
    <property type="evidence" value="ECO:0007669"/>
    <property type="project" value="InterPro"/>
</dbReference>
<dbReference type="GeneID" id="14885234"/>
<reference evidence="2 3" key="1">
    <citation type="submission" date="2012-10" db="EMBL/GenBank/DDBJ databases">
        <authorList>
            <person name="Zafar N."/>
            <person name="Inman J."/>
            <person name="Hall N."/>
            <person name="Lorenzi H."/>
            <person name="Caler E."/>
        </authorList>
    </citation>
    <scope>NUCLEOTIDE SEQUENCE [LARGE SCALE GENOMIC DNA]</scope>
    <source>
        <strain evidence="2 3">IP1</strain>
    </source>
</reference>
<dbReference type="AlphaFoldDB" id="A0A0A1U171"/>
<feature type="compositionally biased region" description="Basic residues" evidence="1">
    <location>
        <begin position="524"/>
        <end position="537"/>
    </location>
</feature>
<dbReference type="InterPro" id="IPR012337">
    <property type="entry name" value="RNaseH-like_sf"/>
</dbReference>
<keyword evidence="3" id="KW-1185">Reference proteome</keyword>
<dbReference type="SUPFAM" id="SSF53098">
    <property type="entry name" value="Ribonuclease H-like"/>
    <property type="match status" value="1"/>
</dbReference>
<evidence type="ECO:0000313" key="3">
    <source>
        <dbReference type="Proteomes" id="UP000014680"/>
    </source>
</evidence>
<dbReference type="Gene3D" id="3.30.420.10">
    <property type="entry name" value="Ribonuclease H-like superfamily/Ribonuclease H"/>
    <property type="match status" value="1"/>
</dbReference>
<dbReference type="InterPro" id="IPR036397">
    <property type="entry name" value="RNaseH_sf"/>
</dbReference>
<dbReference type="VEuPathDB" id="AmoebaDB:EIN_112850"/>
<organism evidence="2 3">
    <name type="scientific">Entamoeba invadens IP1</name>
    <dbReference type="NCBI Taxonomy" id="370355"/>
    <lineage>
        <taxon>Eukaryota</taxon>
        <taxon>Amoebozoa</taxon>
        <taxon>Evosea</taxon>
        <taxon>Archamoebae</taxon>
        <taxon>Mastigamoebida</taxon>
        <taxon>Entamoebidae</taxon>
        <taxon>Entamoeba</taxon>
    </lineage>
</organism>
<proteinExistence type="predicted"/>
<protein>
    <submittedName>
        <fullName evidence="2">Uncharacterized protein</fullName>
    </submittedName>
</protein>
<dbReference type="Proteomes" id="UP000014680">
    <property type="component" value="Unassembled WGS sequence"/>
</dbReference>
<feature type="region of interest" description="Disordered" evidence="1">
    <location>
        <begin position="446"/>
        <end position="537"/>
    </location>
</feature>
<sequence>MSKSTPQYYEWTDVEPMFLQNFQNSVLHFIDFEFANQYSAIPETDEIGVSTVSLANPAEHDSFHVIIRCKKSDKYAFKIHGINSNSPSYPTQRVGFDQFVKYLSKYSGLKIFVVKDETINGGDVKVMNSIFKTSDIQYTILTHHMLISCILRHFGKEFDEKIIKKDVNMYYKHLHISEKCEYHTKLDKKFHCALSDARNTSLSVFAPLKALCNELVFQNTELIPVYEVPKFELSDGSSFIICLCNTFGMRDSVYEILMEEVTYQNGTFIECDKEEMCFEHFVPPQVKGRAFPEIYKKLTSAYPDVENHNKKAHKNVLQYVQDHNGMYLVRFGFSERETNFDFSEMYLMGKYDLCDKFYRQCGGKEQFCPSVFYNKVEELGSAVLVLRGETDETKEFVCNIHKKTGFENKCVCEVKKRYLRGLEELARNRALFDKLEIDMKTQFEEIQKEKEKEKPTKPKSELKTKKESQTIKPKTERRQPRIPKREKTGLQLPEDQQKVHAIDDTYITQEQASKDKESTNGKIKGPKKPVIPRRKVN</sequence>
<dbReference type="RefSeq" id="XP_004185597.1">
    <property type="nucleotide sequence ID" value="XM_004185549.1"/>
</dbReference>
<dbReference type="KEGG" id="eiv:EIN_112850"/>
<evidence type="ECO:0000313" key="2">
    <source>
        <dbReference type="EMBL" id="ELP86251.1"/>
    </source>
</evidence>